<keyword evidence="8" id="KW-0809">Transit peptide</keyword>
<dbReference type="PANTHER" id="PTHR44145">
    <property type="entry name" value="DNAJ HOMOLOG SUBFAMILY A MEMBER 3, MITOCHONDRIAL"/>
    <property type="match status" value="1"/>
</dbReference>
<dbReference type="GO" id="GO:0006457">
    <property type="term" value="P:protein folding"/>
    <property type="evidence" value="ECO:0007669"/>
    <property type="project" value="InterPro"/>
</dbReference>
<dbReference type="Pfam" id="PF01556">
    <property type="entry name" value="DnaJ_C"/>
    <property type="match status" value="1"/>
</dbReference>
<keyword evidence="18" id="KW-1185">Reference proteome</keyword>
<evidence type="ECO:0000313" key="18">
    <source>
        <dbReference type="Proteomes" id="UP000005408"/>
    </source>
</evidence>
<keyword evidence="5" id="KW-0677">Repeat</keyword>
<dbReference type="GO" id="GO:0005102">
    <property type="term" value="F:signaling receptor binding"/>
    <property type="evidence" value="ECO:0007669"/>
    <property type="project" value="UniProtKB-ARBA"/>
</dbReference>
<dbReference type="PROSITE" id="PS50076">
    <property type="entry name" value="DNAJ_2"/>
    <property type="match status" value="1"/>
</dbReference>
<dbReference type="GO" id="GO:0016020">
    <property type="term" value="C:membrane"/>
    <property type="evidence" value="ECO:0007669"/>
    <property type="project" value="UniProtKB-SubCell"/>
</dbReference>
<dbReference type="InterPro" id="IPR002939">
    <property type="entry name" value="DnaJ_C"/>
</dbReference>
<evidence type="ECO:0000256" key="9">
    <source>
        <dbReference type="ARBA" id="ARBA00022990"/>
    </source>
</evidence>
<dbReference type="SMART" id="SM00271">
    <property type="entry name" value="DnaJ"/>
    <property type="match status" value="1"/>
</dbReference>
<dbReference type="InterPro" id="IPR051938">
    <property type="entry name" value="Apopto_cytoskel_mod"/>
</dbReference>
<dbReference type="InterPro" id="IPR012724">
    <property type="entry name" value="DnaJ"/>
</dbReference>
<dbReference type="CDD" id="cd06257">
    <property type="entry name" value="DnaJ"/>
    <property type="match status" value="1"/>
</dbReference>
<keyword evidence="4 13" id="KW-0479">Metal-binding</keyword>
<keyword evidence="6 13" id="KW-0863">Zinc-finger</keyword>
<evidence type="ECO:0000256" key="2">
    <source>
        <dbReference type="ARBA" id="ARBA00004370"/>
    </source>
</evidence>
<dbReference type="Pfam" id="PF00684">
    <property type="entry name" value="DnaJ_CXXCXGXG"/>
    <property type="match status" value="1"/>
</dbReference>
<dbReference type="SUPFAM" id="SSF46565">
    <property type="entry name" value="Chaperone J-domain"/>
    <property type="match status" value="1"/>
</dbReference>
<dbReference type="Proteomes" id="UP000005408">
    <property type="component" value="Unassembled WGS sequence"/>
</dbReference>
<dbReference type="GO" id="GO:0031072">
    <property type="term" value="F:heat shock protein binding"/>
    <property type="evidence" value="ECO:0007669"/>
    <property type="project" value="InterPro"/>
</dbReference>
<dbReference type="GO" id="GO:0007005">
    <property type="term" value="P:mitochondrion organization"/>
    <property type="evidence" value="ECO:0007669"/>
    <property type="project" value="TreeGrafter"/>
</dbReference>
<dbReference type="GO" id="GO:0005739">
    <property type="term" value="C:mitochondrion"/>
    <property type="evidence" value="ECO:0007669"/>
    <property type="project" value="UniProtKB-SubCell"/>
</dbReference>
<keyword evidence="9" id="KW-0007">Acetylation</keyword>
<keyword evidence="3" id="KW-0488">Methylation</keyword>
<evidence type="ECO:0000256" key="11">
    <source>
        <dbReference type="ARBA" id="ARBA00023136"/>
    </source>
</evidence>
<dbReference type="Gene3D" id="2.60.260.20">
    <property type="entry name" value="Urease metallochaperone UreE, N-terminal domain"/>
    <property type="match status" value="2"/>
</dbReference>
<dbReference type="Gene3D" id="1.10.287.110">
    <property type="entry name" value="DnaJ domain"/>
    <property type="match status" value="1"/>
</dbReference>
<dbReference type="HAMAP" id="MF_01152">
    <property type="entry name" value="DnaJ"/>
    <property type="match status" value="1"/>
</dbReference>
<dbReference type="CDD" id="cd10719">
    <property type="entry name" value="DnaJ_zf"/>
    <property type="match status" value="1"/>
</dbReference>
<dbReference type="FunFam" id="2.60.260.20:FF:000005">
    <property type="entry name" value="Chaperone protein dnaJ 1, mitochondrial"/>
    <property type="match status" value="1"/>
</dbReference>
<dbReference type="PRINTS" id="PR00625">
    <property type="entry name" value="JDOMAIN"/>
</dbReference>
<evidence type="ECO:0000256" key="3">
    <source>
        <dbReference type="ARBA" id="ARBA00022481"/>
    </source>
</evidence>
<evidence type="ECO:0000256" key="4">
    <source>
        <dbReference type="ARBA" id="ARBA00022723"/>
    </source>
</evidence>
<dbReference type="Pfam" id="PF00226">
    <property type="entry name" value="DnaJ"/>
    <property type="match status" value="1"/>
</dbReference>
<feature type="domain" description="J" evidence="15">
    <location>
        <begin position="79"/>
        <end position="144"/>
    </location>
</feature>
<comment type="subcellular location">
    <subcellularLocation>
        <location evidence="2">Membrane</location>
    </subcellularLocation>
    <subcellularLocation>
        <location evidence="1">Mitochondrion</location>
    </subcellularLocation>
</comment>
<dbReference type="InterPro" id="IPR001305">
    <property type="entry name" value="HSP_DnaJ_Cys-rich_dom"/>
</dbReference>
<reference evidence="17" key="1">
    <citation type="submission" date="2022-08" db="UniProtKB">
        <authorList>
            <consortium name="EnsemblMetazoa"/>
        </authorList>
    </citation>
    <scope>IDENTIFICATION</scope>
    <source>
        <strain evidence="17">05x7-T-G4-1.051#20</strain>
    </source>
</reference>
<name>A0A8W8L3Y5_MAGGI</name>
<feature type="compositionally biased region" description="Basic residues" evidence="14">
    <location>
        <begin position="506"/>
        <end position="517"/>
    </location>
</feature>
<evidence type="ECO:0000256" key="13">
    <source>
        <dbReference type="PROSITE-ProRule" id="PRU00546"/>
    </source>
</evidence>
<evidence type="ECO:0000256" key="7">
    <source>
        <dbReference type="ARBA" id="ARBA00022833"/>
    </source>
</evidence>
<evidence type="ECO:0000256" key="5">
    <source>
        <dbReference type="ARBA" id="ARBA00022737"/>
    </source>
</evidence>
<dbReference type="SUPFAM" id="SSF49493">
    <property type="entry name" value="HSP40/DnaJ peptide-binding domain"/>
    <property type="match status" value="1"/>
</dbReference>
<dbReference type="InterPro" id="IPR036869">
    <property type="entry name" value="J_dom_sf"/>
</dbReference>
<dbReference type="InterPro" id="IPR008971">
    <property type="entry name" value="HSP40/DnaJ_pept-bd"/>
</dbReference>
<dbReference type="Gene3D" id="2.10.230.10">
    <property type="entry name" value="Heat shock protein DnaJ, cysteine-rich domain"/>
    <property type="match status" value="1"/>
</dbReference>
<accession>A0A8W8L3Y5</accession>
<dbReference type="InterPro" id="IPR018253">
    <property type="entry name" value="DnaJ_domain_CS"/>
</dbReference>
<evidence type="ECO:0000259" key="16">
    <source>
        <dbReference type="PROSITE" id="PS51188"/>
    </source>
</evidence>
<keyword evidence="7 13" id="KW-0862">Zinc</keyword>
<dbReference type="InterPro" id="IPR036410">
    <property type="entry name" value="HSP_DnaJ_Cys-rich_dom_sf"/>
</dbReference>
<feature type="region of interest" description="Disordered" evidence="14">
    <location>
        <begin position="443"/>
        <end position="517"/>
    </location>
</feature>
<dbReference type="GO" id="GO:0043066">
    <property type="term" value="P:negative regulation of apoptotic process"/>
    <property type="evidence" value="ECO:0007669"/>
    <property type="project" value="TreeGrafter"/>
</dbReference>
<evidence type="ECO:0000256" key="6">
    <source>
        <dbReference type="ARBA" id="ARBA00022771"/>
    </source>
</evidence>
<dbReference type="PANTHER" id="PTHR44145:SF3">
    <property type="entry name" value="DNAJ HOMOLOG SUBFAMILY A MEMBER 3, MITOCHONDRIAL"/>
    <property type="match status" value="1"/>
</dbReference>
<evidence type="ECO:0008006" key="19">
    <source>
        <dbReference type="Google" id="ProtNLM"/>
    </source>
</evidence>
<dbReference type="InterPro" id="IPR001623">
    <property type="entry name" value="DnaJ_domain"/>
</dbReference>
<dbReference type="EnsemblMetazoa" id="G26256.6">
    <property type="protein sequence ID" value="G26256.6:cds"/>
    <property type="gene ID" value="G26256"/>
</dbReference>
<dbReference type="PROSITE" id="PS51188">
    <property type="entry name" value="ZF_CR"/>
    <property type="match status" value="1"/>
</dbReference>
<evidence type="ECO:0000256" key="12">
    <source>
        <dbReference type="ARBA" id="ARBA00023186"/>
    </source>
</evidence>
<feature type="domain" description="CR-type" evidence="16">
    <location>
        <begin position="224"/>
        <end position="302"/>
    </location>
</feature>
<evidence type="ECO:0000256" key="8">
    <source>
        <dbReference type="ARBA" id="ARBA00022946"/>
    </source>
</evidence>
<keyword evidence="10" id="KW-0496">Mitochondrion</keyword>
<evidence type="ECO:0000313" key="17">
    <source>
        <dbReference type="EnsemblMetazoa" id="G26256.6:cds"/>
    </source>
</evidence>
<dbReference type="PROSITE" id="PS00636">
    <property type="entry name" value="DNAJ_1"/>
    <property type="match status" value="1"/>
</dbReference>
<dbReference type="FunFam" id="2.10.230.10:FF:000003">
    <property type="entry name" value="dnaJ homolog subfamily A member 3, mitochondrial"/>
    <property type="match status" value="1"/>
</dbReference>
<dbReference type="GO" id="GO:0005829">
    <property type="term" value="C:cytosol"/>
    <property type="evidence" value="ECO:0007669"/>
    <property type="project" value="UniProtKB-ARBA"/>
</dbReference>
<dbReference type="GO" id="GO:0051082">
    <property type="term" value="F:unfolded protein binding"/>
    <property type="evidence" value="ECO:0007669"/>
    <property type="project" value="InterPro"/>
</dbReference>
<organism evidence="17 18">
    <name type="scientific">Magallana gigas</name>
    <name type="common">Pacific oyster</name>
    <name type="synonym">Crassostrea gigas</name>
    <dbReference type="NCBI Taxonomy" id="29159"/>
    <lineage>
        <taxon>Eukaryota</taxon>
        <taxon>Metazoa</taxon>
        <taxon>Spiralia</taxon>
        <taxon>Lophotrochozoa</taxon>
        <taxon>Mollusca</taxon>
        <taxon>Bivalvia</taxon>
        <taxon>Autobranchia</taxon>
        <taxon>Pteriomorphia</taxon>
        <taxon>Ostreida</taxon>
        <taxon>Ostreoidea</taxon>
        <taxon>Ostreidae</taxon>
        <taxon>Magallana</taxon>
    </lineage>
</organism>
<evidence type="ECO:0000256" key="14">
    <source>
        <dbReference type="SAM" id="MobiDB-lite"/>
    </source>
</evidence>
<sequence>MATLRQACRRWPLRKLGVSEKSGLFSNCSTENACAVSACAFTSLSKLHQTGDQHRVVVKRSEFLQRKSFHTSSLDFKEDYYKILGVSKSADQKEIKKAYYKLAKKYHPDVNKENKEAAKKFQEVAEAYEVLSDNSKRRQYDTYGQTGGAQGGGQGFQGFSGAYGGQAGFRGQHVDPEELFRNIFGDNFNFKNFSESDEFESTQYGFAQAQEFYLDLTFEEAARGVNKSVKMNVIDECPKCYGRKAEPGSSAETCSQCNGTGMETINTGPFVMRSTCRKCHGQRKIISRKCTECKGKGNIILPKNVNIPVPAGVEHGQTIRLKVGKQELFVTLQVAKSNVFRREGADVHSEVSISLSQAVLGGTVRVPGVYEELHLKIPAGTQSHDRIRVAGKGITRVNSFGHGDHYVHFKIKIPRTLTADQKALIMAYAELDKEVNGSVEGIVKTNKEGRSQNSERPTSDTVDNEGAQAIDNPLVRRILEALHKEKGSEEEDQDKKGPSQTFSGKHSSKGKKSSSVS</sequence>
<proteinExistence type="inferred from homology"/>
<dbReference type="FunFam" id="1.10.287.110:FF:000034">
    <property type="entry name" value="Chaperone protein DnaJ"/>
    <property type="match status" value="1"/>
</dbReference>
<dbReference type="SUPFAM" id="SSF57938">
    <property type="entry name" value="DnaJ/Hsp40 cysteine-rich domain"/>
    <property type="match status" value="1"/>
</dbReference>
<keyword evidence="11" id="KW-0472">Membrane</keyword>
<feature type="compositionally biased region" description="Basic and acidic residues" evidence="14">
    <location>
        <begin position="477"/>
        <end position="497"/>
    </location>
</feature>
<evidence type="ECO:0000256" key="10">
    <source>
        <dbReference type="ARBA" id="ARBA00023128"/>
    </source>
</evidence>
<feature type="zinc finger region" description="CR-type" evidence="13">
    <location>
        <begin position="224"/>
        <end position="302"/>
    </location>
</feature>
<evidence type="ECO:0000256" key="1">
    <source>
        <dbReference type="ARBA" id="ARBA00004173"/>
    </source>
</evidence>
<keyword evidence="12" id="KW-0143">Chaperone</keyword>
<feature type="compositionally biased region" description="Polar residues" evidence="14">
    <location>
        <begin position="451"/>
        <end position="461"/>
    </location>
</feature>
<dbReference type="CDD" id="cd10747">
    <property type="entry name" value="DnaJ_C"/>
    <property type="match status" value="1"/>
</dbReference>
<protein>
    <recommendedName>
        <fullName evidence="19">DnaJ-like protein subfamily A member 3, mitochondrial</fullName>
    </recommendedName>
</protein>
<dbReference type="GO" id="GO:0009408">
    <property type="term" value="P:response to heat"/>
    <property type="evidence" value="ECO:0007669"/>
    <property type="project" value="InterPro"/>
</dbReference>
<dbReference type="AlphaFoldDB" id="A0A8W8L3Y5"/>
<dbReference type="GO" id="GO:0005524">
    <property type="term" value="F:ATP binding"/>
    <property type="evidence" value="ECO:0007669"/>
    <property type="project" value="InterPro"/>
</dbReference>
<dbReference type="GO" id="GO:0008270">
    <property type="term" value="F:zinc ion binding"/>
    <property type="evidence" value="ECO:0007669"/>
    <property type="project" value="UniProtKB-KW"/>
</dbReference>
<evidence type="ECO:0000259" key="15">
    <source>
        <dbReference type="PROSITE" id="PS50076"/>
    </source>
</evidence>